<dbReference type="GO" id="GO:0012505">
    <property type="term" value="C:endomembrane system"/>
    <property type="evidence" value="ECO:0007669"/>
    <property type="project" value="TreeGrafter"/>
</dbReference>
<reference evidence="7 8" key="1">
    <citation type="journal article" date="2013" name="Curr. Biol.">
        <title>The Genome of the Foraminiferan Reticulomyxa filosa.</title>
        <authorList>
            <person name="Glockner G."/>
            <person name="Hulsmann N."/>
            <person name="Schleicher M."/>
            <person name="Noegel A.A."/>
            <person name="Eichinger L."/>
            <person name="Gallinger C."/>
            <person name="Pawlowski J."/>
            <person name="Sierra R."/>
            <person name="Euteneuer U."/>
            <person name="Pillet L."/>
            <person name="Moustafa A."/>
            <person name="Platzer M."/>
            <person name="Groth M."/>
            <person name="Szafranski K."/>
            <person name="Schliwa M."/>
        </authorList>
    </citation>
    <scope>NUCLEOTIDE SEQUENCE [LARGE SCALE GENOMIC DNA]</scope>
</reference>
<evidence type="ECO:0000313" key="8">
    <source>
        <dbReference type="Proteomes" id="UP000023152"/>
    </source>
</evidence>
<protein>
    <submittedName>
        <fullName evidence="7">Uncharacterized protein</fullName>
    </submittedName>
</protein>
<feature type="transmembrane region" description="Helical" evidence="6">
    <location>
        <begin position="6"/>
        <end position="30"/>
    </location>
</feature>
<keyword evidence="4 6" id="KW-1133">Transmembrane helix</keyword>
<accession>X6M4L5</accession>
<keyword evidence="8" id="KW-1185">Reference proteome</keyword>
<evidence type="ECO:0000256" key="2">
    <source>
        <dbReference type="ARBA" id="ARBA00009310"/>
    </source>
</evidence>
<dbReference type="Proteomes" id="UP000023152">
    <property type="component" value="Unassembled WGS sequence"/>
</dbReference>
<comment type="subcellular location">
    <subcellularLocation>
        <location evidence="1">Membrane</location>
        <topology evidence="1">Multi-pass membrane protein</topology>
    </subcellularLocation>
</comment>
<comment type="similarity">
    <text evidence="2">Belongs to the CLPTM1 family.</text>
</comment>
<dbReference type="EMBL" id="ASPP01024874">
    <property type="protein sequence ID" value="ETO08591.1"/>
    <property type="molecule type" value="Genomic_DNA"/>
</dbReference>
<dbReference type="GO" id="GO:0016020">
    <property type="term" value="C:membrane"/>
    <property type="evidence" value="ECO:0007669"/>
    <property type="project" value="UniProtKB-SubCell"/>
</dbReference>
<evidence type="ECO:0000256" key="1">
    <source>
        <dbReference type="ARBA" id="ARBA00004141"/>
    </source>
</evidence>
<dbReference type="PANTHER" id="PTHR21347:SF0">
    <property type="entry name" value="LIPID SCRAMBLASE CLPTM1L"/>
    <property type="match status" value="1"/>
</dbReference>
<organism evidence="7 8">
    <name type="scientific">Reticulomyxa filosa</name>
    <dbReference type="NCBI Taxonomy" id="46433"/>
    <lineage>
        <taxon>Eukaryota</taxon>
        <taxon>Sar</taxon>
        <taxon>Rhizaria</taxon>
        <taxon>Retaria</taxon>
        <taxon>Foraminifera</taxon>
        <taxon>Monothalamids</taxon>
        <taxon>Reticulomyxidae</taxon>
        <taxon>Reticulomyxa</taxon>
    </lineage>
</organism>
<dbReference type="OMA" id="YSWVVES"/>
<evidence type="ECO:0000256" key="6">
    <source>
        <dbReference type="SAM" id="Phobius"/>
    </source>
</evidence>
<dbReference type="InterPro" id="IPR008429">
    <property type="entry name" value="CLPTM1"/>
</dbReference>
<comment type="caution">
    <text evidence="7">The sequence shown here is derived from an EMBL/GenBank/DDBJ whole genome shotgun (WGS) entry which is preliminary data.</text>
</comment>
<dbReference type="PANTHER" id="PTHR21347">
    <property type="entry name" value="CLEFT LIP AND PALATE ASSOCIATED TRANSMEMBRANE PROTEIN-RELATED"/>
    <property type="match status" value="1"/>
</dbReference>
<evidence type="ECO:0000256" key="3">
    <source>
        <dbReference type="ARBA" id="ARBA00022692"/>
    </source>
</evidence>
<dbReference type="OrthoDB" id="378564at2759"/>
<sequence>EHKGWYSFVLSTLVSFIYMFGFIMLCPQLYLNYKLKSVAHLPWRMLTYKFLNTIIDDLFAFLITMPWMHRLSCFRDDVIFLIYLYQKWIYPIDYSRTNEYGYQPKIVMLFFFKKKKKQAKLIASF</sequence>
<gene>
    <name evidence="7" type="ORF">RFI_28796</name>
</gene>
<feature type="non-terminal residue" evidence="7">
    <location>
        <position position="1"/>
    </location>
</feature>
<evidence type="ECO:0000256" key="4">
    <source>
        <dbReference type="ARBA" id="ARBA00022989"/>
    </source>
</evidence>
<name>X6M4L5_RETFI</name>
<evidence type="ECO:0000256" key="5">
    <source>
        <dbReference type="ARBA" id="ARBA00023136"/>
    </source>
</evidence>
<evidence type="ECO:0000313" key="7">
    <source>
        <dbReference type="EMBL" id="ETO08591.1"/>
    </source>
</evidence>
<keyword evidence="3 6" id="KW-0812">Transmembrane</keyword>
<keyword evidence="5 6" id="KW-0472">Membrane</keyword>
<dbReference type="AlphaFoldDB" id="X6M4L5"/>
<proteinExistence type="inferred from homology"/>